<gene>
    <name evidence="3" type="ORF">LNO71_02360</name>
</gene>
<evidence type="ECO:0000256" key="1">
    <source>
        <dbReference type="ARBA" id="ARBA00022884"/>
    </source>
</evidence>
<evidence type="ECO:0000313" key="4">
    <source>
        <dbReference type="Proteomes" id="UP001216384"/>
    </source>
</evidence>
<feature type="domain" description="NusB/RsmB/TIM44" evidence="2">
    <location>
        <begin position="32"/>
        <end position="129"/>
    </location>
</feature>
<organism evidence="3 4">
    <name type="scientific">Mycoplasma bradburyae</name>
    <dbReference type="NCBI Taxonomy" id="2963128"/>
    <lineage>
        <taxon>Bacteria</taxon>
        <taxon>Bacillati</taxon>
        <taxon>Mycoplasmatota</taxon>
        <taxon>Mollicutes</taxon>
        <taxon>Mycoplasmataceae</taxon>
        <taxon>Mycoplasma</taxon>
    </lineage>
</organism>
<dbReference type="InterPro" id="IPR035926">
    <property type="entry name" value="NusB-like_sf"/>
</dbReference>
<dbReference type="RefSeq" id="WP_272404015.1">
    <property type="nucleotide sequence ID" value="NZ_JAJHZN010000004.1"/>
</dbReference>
<evidence type="ECO:0000313" key="3">
    <source>
        <dbReference type="EMBL" id="MDC4183483.1"/>
    </source>
</evidence>
<dbReference type="GO" id="GO:0003723">
    <property type="term" value="F:RNA binding"/>
    <property type="evidence" value="ECO:0007669"/>
    <property type="project" value="UniProtKB-KW"/>
</dbReference>
<protein>
    <submittedName>
        <fullName evidence="3">Transcription termination factor NusB</fullName>
    </submittedName>
</protein>
<name>A0AAW6HRZ2_9MOLU</name>
<reference evidence="3" key="1">
    <citation type="submission" date="2021-11" db="EMBL/GenBank/DDBJ databases">
        <title>Description of Mycoplasma bradburyaesp. nov.from sea birds: a tribute to a great mycoplasmologist.</title>
        <authorList>
            <person name="Ramirez A.S."/>
            <person name="Poveda C."/>
            <person name="Suarez-Perez A."/>
            <person name="Rosales R.S."/>
            <person name="Dijkman R."/>
            <person name="Feberwee A."/>
            <person name="Spergser J."/>
            <person name="Szostak M.P."/>
            <person name="Ressel L."/>
            <person name="Calabuig P."/>
            <person name="Catania S."/>
            <person name="Gobbo F."/>
            <person name="Timofte D."/>
            <person name="Poveda J.B."/>
        </authorList>
    </citation>
    <scope>NUCLEOTIDE SEQUENCE</scope>
    <source>
        <strain evidence="3">T264</strain>
    </source>
</reference>
<dbReference type="Proteomes" id="UP001216384">
    <property type="component" value="Unassembled WGS sequence"/>
</dbReference>
<evidence type="ECO:0000259" key="2">
    <source>
        <dbReference type="Pfam" id="PF01029"/>
    </source>
</evidence>
<dbReference type="Gene3D" id="1.10.940.10">
    <property type="entry name" value="NusB-like"/>
    <property type="match status" value="1"/>
</dbReference>
<proteinExistence type="predicted"/>
<dbReference type="Pfam" id="PF01029">
    <property type="entry name" value="NusB"/>
    <property type="match status" value="1"/>
</dbReference>
<dbReference type="SUPFAM" id="SSF48013">
    <property type="entry name" value="NusB-like"/>
    <property type="match status" value="1"/>
</dbReference>
<accession>A0AAW6HRZ2</accession>
<comment type="caution">
    <text evidence="3">The sequence shown here is derived from an EMBL/GenBank/DDBJ whole genome shotgun (WGS) entry which is preliminary data.</text>
</comment>
<keyword evidence="1" id="KW-0694">RNA-binding</keyword>
<dbReference type="GO" id="GO:0006355">
    <property type="term" value="P:regulation of DNA-templated transcription"/>
    <property type="evidence" value="ECO:0007669"/>
    <property type="project" value="InterPro"/>
</dbReference>
<dbReference type="AlphaFoldDB" id="A0AAW6HRZ2"/>
<sequence length="130" mass="15304">MANQTNKRSQYRIRYDRLTFIYQALLLDLNLEQIYDKINQLEDQDDQTFLNNWTGYINQIPSLVSTHLKQTWSWNRLDYMIKALFNLIITEAKTVKTQKAILISQATKLMQEYGDLSSINLITAVLNKVL</sequence>
<dbReference type="InterPro" id="IPR006027">
    <property type="entry name" value="NusB_RsmB_TIM44"/>
</dbReference>
<dbReference type="EMBL" id="JAJHZP010000014">
    <property type="protein sequence ID" value="MDC4183483.1"/>
    <property type="molecule type" value="Genomic_DNA"/>
</dbReference>